<dbReference type="InterPro" id="IPR050967">
    <property type="entry name" value="Thiamine_Salvage_TenA"/>
</dbReference>
<evidence type="ECO:0000259" key="4">
    <source>
        <dbReference type="Pfam" id="PF03070"/>
    </source>
</evidence>
<sequence>MPSPFSPSSSSLSERLRAQADHQWRRATEHPMTDALADGTVPPEAMTVYLIEDHKFLDAFVVLVASVIAHAPSLKDRIPAAQFLGMVTSRENTFFERSFEALKVPQERRDKAASPTSQAFIDLMLDAAKSQNLHEMLSVLLVAEWSYLTWAERVHPKRGQKLPFWCSEWIDLHRGEGFEAFVGFLRELLDRVGESLTGKEMEACRERFNRAIELEGDFWDMAWGCLGGVA</sequence>
<gene>
    <name evidence="5" type="ORF">Cvel_15313</name>
</gene>
<dbReference type="SUPFAM" id="SSF48613">
    <property type="entry name" value="Heme oxygenase-like"/>
    <property type="match status" value="1"/>
</dbReference>
<dbReference type="PANTHER" id="PTHR43198:SF2">
    <property type="entry name" value="SI:CH1073-67J19.1-RELATED"/>
    <property type="match status" value="1"/>
</dbReference>
<evidence type="ECO:0000256" key="3">
    <source>
        <dbReference type="SAM" id="MobiDB-lite"/>
    </source>
</evidence>
<feature type="active site" description="Proton donor" evidence="1">
    <location>
        <position position="215"/>
    </location>
</feature>
<evidence type="ECO:0000256" key="2">
    <source>
        <dbReference type="PIRSR" id="PIRSR003170-2"/>
    </source>
</evidence>
<evidence type="ECO:0000313" key="5">
    <source>
        <dbReference type="EMBL" id="CEM07707.1"/>
    </source>
</evidence>
<organism evidence="5">
    <name type="scientific">Chromera velia CCMP2878</name>
    <dbReference type="NCBI Taxonomy" id="1169474"/>
    <lineage>
        <taxon>Eukaryota</taxon>
        <taxon>Sar</taxon>
        <taxon>Alveolata</taxon>
        <taxon>Colpodellida</taxon>
        <taxon>Chromeraceae</taxon>
        <taxon>Chromera</taxon>
    </lineage>
</organism>
<dbReference type="Gene3D" id="1.20.910.10">
    <property type="entry name" value="Heme oxygenase-like"/>
    <property type="match status" value="1"/>
</dbReference>
<dbReference type="PIRSF" id="PIRSF003170">
    <property type="entry name" value="Pet18p"/>
    <property type="match status" value="1"/>
</dbReference>
<dbReference type="GO" id="GO:0006772">
    <property type="term" value="P:thiamine metabolic process"/>
    <property type="evidence" value="ECO:0007669"/>
    <property type="project" value="UniProtKB-ARBA"/>
</dbReference>
<proteinExistence type="predicted"/>
<dbReference type="InterPro" id="IPR004305">
    <property type="entry name" value="Thiaminase-2/PQQC"/>
</dbReference>
<feature type="compositionally biased region" description="Low complexity" evidence="3">
    <location>
        <begin position="1"/>
        <end position="13"/>
    </location>
</feature>
<dbReference type="InterPro" id="IPR026285">
    <property type="entry name" value="TenA_E"/>
</dbReference>
<name>A0A0G4F6R9_9ALVE</name>
<feature type="binding site" evidence="2">
    <location>
        <position position="91"/>
    </location>
    <ligand>
        <name>substrate</name>
    </ligand>
</feature>
<dbReference type="EMBL" id="CDMZ01000139">
    <property type="protein sequence ID" value="CEM07707.1"/>
    <property type="molecule type" value="Genomic_DNA"/>
</dbReference>
<feature type="binding site" evidence="2">
    <location>
        <position position="53"/>
    </location>
    <ligand>
        <name>substrate</name>
    </ligand>
</feature>
<dbReference type="AlphaFoldDB" id="A0A0G4F6R9"/>
<accession>A0A0G4F6R9</accession>
<dbReference type="PANTHER" id="PTHR43198">
    <property type="entry name" value="BIFUNCTIONAL TH2 PROTEIN"/>
    <property type="match status" value="1"/>
</dbReference>
<feature type="compositionally biased region" description="Basic and acidic residues" evidence="3">
    <location>
        <begin position="14"/>
        <end position="32"/>
    </location>
</feature>
<evidence type="ECO:0000256" key="1">
    <source>
        <dbReference type="PIRSR" id="PIRSR003170-1"/>
    </source>
</evidence>
<feature type="domain" description="Thiaminase-2/PQQC" evidence="4">
    <location>
        <begin position="18"/>
        <end position="223"/>
    </location>
</feature>
<reference evidence="5" key="1">
    <citation type="submission" date="2014-11" db="EMBL/GenBank/DDBJ databases">
        <authorList>
            <person name="Otto D Thomas"/>
            <person name="Naeem Raeece"/>
        </authorList>
    </citation>
    <scope>NUCLEOTIDE SEQUENCE</scope>
</reference>
<feature type="region of interest" description="Disordered" evidence="3">
    <location>
        <begin position="1"/>
        <end position="38"/>
    </location>
</feature>
<feature type="binding site" evidence="2">
    <location>
        <position position="144"/>
    </location>
    <ligand>
        <name>substrate</name>
    </ligand>
</feature>
<dbReference type="Pfam" id="PF03070">
    <property type="entry name" value="TENA_THI-4"/>
    <property type="match status" value="1"/>
</dbReference>
<dbReference type="InterPro" id="IPR016084">
    <property type="entry name" value="Haem_Oase-like_multi-hlx"/>
</dbReference>
<dbReference type="GO" id="GO:0005829">
    <property type="term" value="C:cytosol"/>
    <property type="evidence" value="ECO:0007669"/>
    <property type="project" value="TreeGrafter"/>
</dbReference>
<protein>
    <recommendedName>
        <fullName evidence="4">Thiaminase-2/PQQC domain-containing protein</fullName>
    </recommendedName>
</protein>
<dbReference type="CDD" id="cd19358">
    <property type="entry name" value="TenA_E_Spr0628-like"/>
    <property type="match status" value="1"/>
</dbReference>
<dbReference type="VEuPathDB" id="CryptoDB:Cvel_15313"/>